<organism evidence="1 2">
    <name type="scientific">Nothophoma quercina</name>
    <dbReference type="NCBI Taxonomy" id="749835"/>
    <lineage>
        <taxon>Eukaryota</taxon>
        <taxon>Fungi</taxon>
        <taxon>Dikarya</taxon>
        <taxon>Ascomycota</taxon>
        <taxon>Pezizomycotina</taxon>
        <taxon>Dothideomycetes</taxon>
        <taxon>Pleosporomycetidae</taxon>
        <taxon>Pleosporales</taxon>
        <taxon>Pleosporineae</taxon>
        <taxon>Didymellaceae</taxon>
        <taxon>Nothophoma</taxon>
    </lineage>
</organism>
<sequence length="214" mass="23179">MRLAGPVPNAAVAEVVDTNIAYVHVPRAAPAAKTPAPKAPAAIVPTKTKRYEAAVAAAAKAGKKLVPGWYAFTIEWDLPAAVEGNFESKTELQKLQQKLGFEHVAVVAGEIVEKKSGRGKNEKIELDFNGYFMDLIKKEDMVTSTLRSPRAIDASRPLKAGQTLVWVKQTTAAKGSSTSLNKLGKAYFEEPGHQKYNVDSNNCATFRDAILKKL</sequence>
<accession>A0ABR3S4Q3</accession>
<keyword evidence="2" id="KW-1185">Reference proteome</keyword>
<comment type="caution">
    <text evidence="1">The sequence shown here is derived from an EMBL/GenBank/DDBJ whole genome shotgun (WGS) entry which is preliminary data.</text>
</comment>
<dbReference type="Proteomes" id="UP001521222">
    <property type="component" value="Unassembled WGS sequence"/>
</dbReference>
<name>A0ABR3S4Q3_9PLEO</name>
<evidence type="ECO:0000313" key="2">
    <source>
        <dbReference type="Proteomes" id="UP001521222"/>
    </source>
</evidence>
<dbReference type="EMBL" id="JAKIXB020000002">
    <property type="protein sequence ID" value="KAL1611279.1"/>
    <property type="molecule type" value="Genomic_DNA"/>
</dbReference>
<reference evidence="1 2" key="1">
    <citation type="submission" date="2024-02" db="EMBL/GenBank/DDBJ databases">
        <title>De novo assembly and annotation of 12 fungi associated with fruit tree decline syndrome in Ontario, Canada.</title>
        <authorList>
            <person name="Sulman M."/>
            <person name="Ellouze W."/>
            <person name="Ilyukhin E."/>
        </authorList>
    </citation>
    <scope>NUCLEOTIDE SEQUENCE [LARGE SCALE GENOMIC DNA]</scope>
    <source>
        <strain evidence="1 2">M97-236</strain>
    </source>
</reference>
<gene>
    <name evidence="1" type="ORF">SLS59_000920</name>
</gene>
<proteinExistence type="predicted"/>
<protein>
    <submittedName>
        <fullName evidence="1">Uncharacterized protein</fullName>
    </submittedName>
</protein>
<evidence type="ECO:0000313" key="1">
    <source>
        <dbReference type="EMBL" id="KAL1611279.1"/>
    </source>
</evidence>